<dbReference type="InterPro" id="IPR050396">
    <property type="entry name" value="Glycosyltr_51/Transpeptidase"/>
</dbReference>
<dbReference type="InterPro" id="IPR001264">
    <property type="entry name" value="Glyco_trans_51"/>
</dbReference>
<keyword evidence="21" id="KW-1185">Reference proteome</keyword>
<keyword evidence="5" id="KW-0328">Glycosyltransferase</keyword>
<dbReference type="GO" id="GO:0008955">
    <property type="term" value="F:peptidoglycan glycosyltransferase activity"/>
    <property type="evidence" value="ECO:0007669"/>
    <property type="project" value="UniProtKB-EC"/>
</dbReference>
<dbReference type="GO" id="GO:0030288">
    <property type="term" value="C:outer membrane-bounded periplasmic space"/>
    <property type="evidence" value="ECO:0007669"/>
    <property type="project" value="TreeGrafter"/>
</dbReference>
<comment type="subcellular location">
    <subcellularLocation>
        <location evidence="1">Membrane</location>
    </subcellularLocation>
</comment>
<comment type="pathway">
    <text evidence="2">Cell wall biogenesis; peptidoglycan biosynthesis.</text>
</comment>
<dbReference type="AlphaFoldDB" id="A0AAN1XZ80"/>
<keyword evidence="12" id="KW-0472">Membrane</keyword>
<evidence type="ECO:0000256" key="2">
    <source>
        <dbReference type="ARBA" id="ARBA00004752"/>
    </source>
</evidence>
<dbReference type="GO" id="GO:0009252">
    <property type="term" value="P:peptidoglycan biosynthetic process"/>
    <property type="evidence" value="ECO:0007669"/>
    <property type="project" value="UniProtKB-KW"/>
</dbReference>
<evidence type="ECO:0000313" key="21">
    <source>
        <dbReference type="Proteomes" id="UP001317532"/>
    </source>
</evidence>
<evidence type="ECO:0000256" key="3">
    <source>
        <dbReference type="ARBA" id="ARBA00022645"/>
    </source>
</evidence>
<accession>A0AAN1XZ80</accession>
<dbReference type="Gene3D" id="1.10.3810.10">
    <property type="entry name" value="Biosynthetic peptidoglycan transglycosylase-like"/>
    <property type="match status" value="1"/>
</dbReference>
<dbReference type="RefSeq" id="WP_317994675.1">
    <property type="nucleotide sequence ID" value="NZ_AP025523.1"/>
</dbReference>
<dbReference type="NCBIfam" id="TIGR02074">
    <property type="entry name" value="PBP_1a_fam"/>
    <property type="match status" value="1"/>
</dbReference>
<dbReference type="PANTHER" id="PTHR32282">
    <property type="entry name" value="BINDING PROTEIN TRANSPEPTIDASE, PUTATIVE-RELATED"/>
    <property type="match status" value="1"/>
</dbReference>
<dbReference type="Gene3D" id="3.40.710.10">
    <property type="entry name" value="DD-peptidase/beta-lactamase superfamily"/>
    <property type="match status" value="1"/>
</dbReference>
<keyword evidence="11" id="KW-1133">Transmembrane helix</keyword>
<feature type="domain" description="Penicillin-binding protein transpeptidase" evidence="18">
    <location>
        <begin position="348"/>
        <end position="621"/>
    </location>
</feature>
<dbReference type="SUPFAM" id="SSF56601">
    <property type="entry name" value="beta-lactamase/transpeptidase-like"/>
    <property type="match status" value="1"/>
</dbReference>
<dbReference type="Pfam" id="PF00905">
    <property type="entry name" value="Transpeptidase"/>
    <property type="match status" value="1"/>
</dbReference>
<keyword evidence="10" id="KW-0573">Peptidoglycan synthesis</keyword>
<evidence type="ECO:0000256" key="1">
    <source>
        <dbReference type="ARBA" id="ARBA00004370"/>
    </source>
</evidence>
<evidence type="ECO:0000256" key="12">
    <source>
        <dbReference type="ARBA" id="ARBA00023136"/>
    </source>
</evidence>
<comment type="catalytic activity">
    <reaction evidence="16">
        <text>[GlcNAc-(1-&gt;4)-Mur2Ac(oyl-L-Ala-gamma-D-Glu-L-Lys-D-Ala-D-Ala)](n)-di-trans,octa-cis-undecaprenyl diphosphate + beta-D-GlcNAc-(1-&gt;4)-Mur2Ac(oyl-L-Ala-gamma-D-Glu-L-Lys-D-Ala-D-Ala)-di-trans,octa-cis-undecaprenyl diphosphate = [GlcNAc-(1-&gt;4)-Mur2Ac(oyl-L-Ala-gamma-D-Glu-L-Lys-D-Ala-D-Ala)](n+1)-di-trans,octa-cis-undecaprenyl diphosphate + di-trans,octa-cis-undecaprenyl diphosphate + H(+)</text>
        <dbReference type="Rhea" id="RHEA:23708"/>
        <dbReference type="Rhea" id="RHEA-COMP:9602"/>
        <dbReference type="Rhea" id="RHEA-COMP:9603"/>
        <dbReference type="ChEBI" id="CHEBI:15378"/>
        <dbReference type="ChEBI" id="CHEBI:58405"/>
        <dbReference type="ChEBI" id="CHEBI:60033"/>
        <dbReference type="ChEBI" id="CHEBI:78435"/>
        <dbReference type="EC" id="2.4.99.28"/>
    </reaction>
</comment>
<keyword evidence="9" id="KW-0133">Cell shape</keyword>
<keyword evidence="4" id="KW-0645">Protease</keyword>
<keyword evidence="8" id="KW-0378">Hydrolase</keyword>
<dbReference type="GO" id="GO:0008360">
    <property type="term" value="P:regulation of cell shape"/>
    <property type="evidence" value="ECO:0007669"/>
    <property type="project" value="UniProtKB-KW"/>
</dbReference>
<dbReference type="Proteomes" id="UP001317532">
    <property type="component" value="Chromosome"/>
</dbReference>
<keyword evidence="13" id="KW-0511">Multifunctional enzyme</keyword>
<organism evidence="20 21">
    <name type="scientific">Vulcanimicrobium alpinum</name>
    <dbReference type="NCBI Taxonomy" id="3016050"/>
    <lineage>
        <taxon>Bacteria</taxon>
        <taxon>Bacillati</taxon>
        <taxon>Vulcanimicrobiota</taxon>
        <taxon>Vulcanimicrobiia</taxon>
        <taxon>Vulcanimicrobiales</taxon>
        <taxon>Vulcanimicrobiaceae</taxon>
        <taxon>Vulcanimicrobium</taxon>
    </lineage>
</organism>
<evidence type="ECO:0000256" key="7">
    <source>
        <dbReference type="ARBA" id="ARBA00022692"/>
    </source>
</evidence>
<keyword evidence="7" id="KW-0812">Transmembrane</keyword>
<evidence type="ECO:0000259" key="19">
    <source>
        <dbReference type="Pfam" id="PF00912"/>
    </source>
</evidence>
<protein>
    <submittedName>
        <fullName evidence="20">Penicillin-binding protein</fullName>
    </submittedName>
</protein>
<name>A0AAN1XZ80_UNVUL</name>
<dbReference type="GO" id="GO:0008658">
    <property type="term" value="F:penicillin binding"/>
    <property type="evidence" value="ECO:0007669"/>
    <property type="project" value="InterPro"/>
</dbReference>
<dbReference type="GO" id="GO:0016020">
    <property type="term" value="C:membrane"/>
    <property type="evidence" value="ECO:0007669"/>
    <property type="project" value="UniProtKB-SubCell"/>
</dbReference>
<gene>
    <name evidence="20" type="ORF">WPS_23340</name>
</gene>
<evidence type="ECO:0000256" key="6">
    <source>
        <dbReference type="ARBA" id="ARBA00022679"/>
    </source>
</evidence>
<keyword evidence="6" id="KW-0808">Transferase</keyword>
<evidence type="ECO:0000256" key="4">
    <source>
        <dbReference type="ARBA" id="ARBA00022670"/>
    </source>
</evidence>
<keyword evidence="14" id="KW-0961">Cell wall biogenesis/degradation</keyword>
<evidence type="ECO:0000256" key="16">
    <source>
        <dbReference type="ARBA" id="ARBA00049902"/>
    </source>
</evidence>
<reference evidence="20 21" key="1">
    <citation type="journal article" date="2022" name="ISME Commun">
        <title>Vulcanimicrobium alpinus gen. nov. sp. nov., the first cultivated representative of the candidate phylum 'Eremiobacterota', is a metabolically versatile aerobic anoxygenic phototroph.</title>
        <authorList>
            <person name="Yabe S."/>
            <person name="Muto K."/>
            <person name="Abe K."/>
            <person name="Yokota A."/>
            <person name="Staudigel H."/>
            <person name="Tebo B.M."/>
        </authorList>
    </citation>
    <scope>NUCLEOTIDE SEQUENCE [LARGE SCALE GENOMIC DNA]</scope>
    <source>
        <strain evidence="20 21">WC8-2</strain>
    </source>
</reference>
<feature type="region of interest" description="Disordered" evidence="17">
    <location>
        <begin position="694"/>
        <end position="727"/>
    </location>
</feature>
<evidence type="ECO:0000256" key="8">
    <source>
        <dbReference type="ARBA" id="ARBA00022801"/>
    </source>
</evidence>
<evidence type="ECO:0000256" key="11">
    <source>
        <dbReference type="ARBA" id="ARBA00022989"/>
    </source>
</evidence>
<dbReference type="GO" id="GO:0009002">
    <property type="term" value="F:serine-type D-Ala-D-Ala carboxypeptidase activity"/>
    <property type="evidence" value="ECO:0007669"/>
    <property type="project" value="UniProtKB-EC"/>
</dbReference>
<dbReference type="SUPFAM" id="SSF53955">
    <property type="entry name" value="Lysozyme-like"/>
    <property type="match status" value="1"/>
</dbReference>
<evidence type="ECO:0000259" key="18">
    <source>
        <dbReference type="Pfam" id="PF00905"/>
    </source>
</evidence>
<evidence type="ECO:0000256" key="14">
    <source>
        <dbReference type="ARBA" id="ARBA00023316"/>
    </source>
</evidence>
<dbReference type="Pfam" id="PF00912">
    <property type="entry name" value="Transgly"/>
    <property type="match status" value="1"/>
</dbReference>
<dbReference type="InterPro" id="IPR012338">
    <property type="entry name" value="Beta-lactam/transpept-like"/>
</dbReference>
<dbReference type="GO" id="GO:0006508">
    <property type="term" value="P:proteolysis"/>
    <property type="evidence" value="ECO:0007669"/>
    <property type="project" value="UniProtKB-KW"/>
</dbReference>
<evidence type="ECO:0000256" key="9">
    <source>
        <dbReference type="ARBA" id="ARBA00022960"/>
    </source>
</evidence>
<dbReference type="InterPro" id="IPR036950">
    <property type="entry name" value="PBP_transglycosylase"/>
</dbReference>
<dbReference type="KEGG" id="vab:WPS_23340"/>
<evidence type="ECO:0000256" key="5">
    <source>
        <dbReference type="ARBA" id="ARBA00022676"/>
    </source>
</evidence>
<feature type="domain" description="Glycosyl transferase family 51" evidence="19">
    <location>
        <begin position="81"/>
        <end position="254"/>
    </location>
</feature>
<comment type="catalytic activity">
    <reaction evidence="15">
        <text>Preferential cleavage: (Ac)2-L-Lys-D-Ala-|-D-Ala. Also transpeptidation of peptidyl-alanyl moieties that are N-acyl substituents of D-alanine.</text>
        <dbReference type="EC" id="3.4.16.4"/>
    </reaction>
</comment>
<sequence>MSRALAGSGTRVRRRTRKRRGPGAIALQIVKWLAIAALFAILLFAGIVAGIVASYSRNLPDINRMADYQPSRSTQVYARDGELLANLYRENRTWVGIAKIPIPVREAFIATEDAHFYQHHGVDFYGIARAVVADWSHKQFQGASTITQQLARGLFLSSEVSYSRKIQEALLAMEIERYYTKDEILERYLNLIYFGSGAYGVEAAAHTYFGTDVRRLTLGQAAMLAGLPAAPSDYSPYVNLAHAKERQHHVLERMADAGFISRAKADAAEAAPLALVGERPQGLTSYRFPWFTTFATHQVESQFGSRATFEGGLQVYTTLDPRIQTIAQSAVDWGIASAVSEGIGAHQGALVAIRPSTGEILAMVGGAGPFSLKNQFNRAWQARRQPGSSFKTYVYTAAIDAGRPPTAVVDDAPVSYPMGDGTRWAPMDDDFRFLGPITLRYALAQSRNVVAVKLAQDLGVDRVIEYAKRMGVTAALDPTLSLALGSSGVSPLDQAVGYATLANQGIHIPPSAIRLVRDTLGTPVLDNTYPQQTEVVSAGTAYIVTSMLQSVINEGTGYPNAQIGRPAAGKTGTTSSFRDAWFVGYTPDLVAAVWIGNDNYARMNESYGGNIPARIWARFMKAALAKTPKHEFAYPSGEVRKVRLCETGKPEYFLTGTEPGHGCGYDYAVPSRHRRAQVPVPAAAPAAPVAAVQQPAIPPPVKPLTPAPDTIGDGQVQAPLTDPTTAP</sequence>
<feature type="compositionally biased region" description="Pro residues" evidence="17">
    <location>
        <begin position="696"/>
        <end position="706"/>
    </location>
</feature>
<dbReference type="EMBL" id="AP025523">
    <property type="protein sequence ID" value="BDE07058.1"/>
    <property type="molecule type" value="Genomic_DNA"/>
</dbReference>
<evidence type="ECO:0000256" key="13">
    <source>
        <dbReference type="ARBA" id="ARBA00023268"/>
    </source>
</evidence>
<evidence type="ECO:0000313" key="20">
    <source>
        <dbReference type="EMBL" id="BDE07058.1"/>
    </source>
</evidence>
<dbReference type="InterPro" id="IPR001460">
    <property type="entry name" value="PCN-bd_Tpept"/>
</dbReference>
<dbReference type="GO" id="GO:0071555">
    <property type="term" value="P:cell wall organization"/>
    <property type="evidence" value="ECO:0007669"/>
    <property type="project" value="UniProtKB-KW"/>
</dbReference>
<dbReference type="FunFam" id="1.10.3810.10:FF:000003">
    <property type="entry name" value="Penicillin-binding protein 1a"/>
    <property type="match status" value="1"/>
</dbReference>
<dbReference type="PANTHER" id="PTHR32282:SF27">
    <property type="entry name" value="PENICILLIN-BINDING PROTEIN 1A"/>
    <property type="match status" value="1"/>
</dbReference>
<evidence type="ECO:0000256" key="15">
    <source>
        <dbReference type="ARBA" id="ARBA00034000"/>
    </source>
</evidence>
<evidence type="ECO:0000256" key="10">
    <source>
        <dbReference type="ARBA" id="ARBA00022984"/>
    </source>
</evidence>
<keyword evidence="3" id="KW-0121">Carboxypeptidase</keyword>
<evidence type="ECO:0000256" key="17">
    <source>
        <dbReference type="SAM" id="MobiDB-lite"/>
    </source>
</evidence>
<dbReference type="InterPro" id="IPR023346">
    <property type="entry name" value="Lysozyme-like_dom_sf"/>
</dbReference>
<proteinExistence type="predicted"/>